<keyword evidence="2" id="KW-1185">Reference proteome</keyword>
<name>D3BKM2_HETP5</name>
<dbReference type="GeneID" id="31364580"/>
<dbReference type="Proteomes" id="UP000001396">
    <property type="component" value="Unassembled WGS sequence"/>
</dbReference>
<reference evidence="1 2" key="1">
    <citation type="journal article" date="2011" name="Genome Res.">
        <title>Phylogeny-wide analysis of social amoeba genomes highlights ancient origins for complex intercellular communication.</title>
        <authorList>
            <person name="Heidel A.J."/>
            <person name="Lawal H.M."/>
            <person name="Felder M."/>
            <person name="Schilde C."/>
            <person name="Helps N.R."/>
            <person name="Tunggal B."/>
            <person name="Rivero F."/>
            <person name="John U."/>
            <person name="Schleicher M."/>
            <person name="Eichinger L."/>
            <person name="Platzer M."/>
            <person name="Noegel A.A."/>
            <person name="Schaap P."/>
            <person name="Gloeckner G."/>
        </authorList>
    </citation>
    <scope>NUCLEOTIDE SEQUENCE [LARGE SCALE GENOMIC DNA]</scope>
    <source>
        <strain evidence="2">ATCC 26659 / Pp 5 / PN500</strain>
    </source>
</reference>
<dbReference type="RefSeq" id="XP_020430577.1">
    <property type="nucleotide sequence ID" value="XM_020579902.1"/>
</dbReference>
<organism evidence="1 2">
    <name type="scientific">Heterostelium pallidum (strain ATCC 26659 / Pp 5 / PN500)</name>
    <name type="common">Cellular slime mold</name>
    <name type="synonym">Polysphondylium pallidum</name>
    <dbReference type="NCBI Taxonomy" id="670386"/>
    <lineage>
        <taxon>Eukaryota</taxon>
        <taxon>Amoebozoa</taxon>
        <taxon>Evosea</taxon>
        <taxon>Eumycetozoa</taxon>
        <taxon>Dictyostelia</taxon>
        <taxon>Acytosteliales</taxon>
        <taxon>Acytosteliaceae</taxon>
        <taxon>Heterostelium</taxon>
    </lineage>
</organism>
<evidence type="ECO:0000313" key="2">
    <source>
        <dbReference type="Proteomes" id="UP000001396"/>
    </source>
</evidence>
<gene>
    <name evidence="1" type="ORF">PPL_09104</name>
</gene>
<proteinExistence type="predicted"/>
<comment type="caution">
    <text evidence="1">The sequence shown here is derived from an EMBL/GenBank/DDBJ whole genome shotgun (WGS) entry which is preliminary data.</text>
</comment>
<dbReference type="EMBL" id="ADBJ01000038">
    <property type="protein sequence ID" value="EFA78452.1"/>
    <property type="molecule type" value="Genomic_DNA"/>
</dbReference>
<dbReference type="InParanoid" id="D3BKM2"/>
<evidence type="ECO:0000313" key="1">
    <source>
        <dbReference type="EMBL" id="EFA78452.1"/>
    </source>
</evidence>
<sequence>MDSLSFENRNILESVNIKDLKVKDDAENSGIAIDKFVEHFEETQIYYLFYRFKQNKGPIFIWVSEATLPATLNDLLVSMNTPMVCFLSFPIISFTNVKPTINLKDNTPAVSTLMTTGKDSNSKSIIQRIGIVYIYYKLF</sequence>
<dbReference type="AlphaFoldDB" id="D3BKM2"/>
<accession>D3BKM2</accession>
<protein>
    <submittedName>
        <fullName evidence="1">Uncharacterized protein</fullName>
    </submittedName>
</protein>